<dbReference type="PANTHER" id="PTHR43063:SF1">
    <property type="entry name" value="4FE-4S CLUSTER CONTAINING PARA FAMILY ATPASE PROTEIN"/>
    <property type="match status" value="1"/>
</dbReference>
<dbReference type="AlphaFoldDB" id="A0A1I0DSI8"/>
<dbReference type="Pfam" id="PF01656">
    <property type="entry name" value="CbiA"/>
    <property type="match status" value="1"/>
</dbReference>
<evidence type="ECO:0000259" key="4">
    <source>
        <dbReference type="PROSITE" id="PS51379"/>
    </source>
</evidence>
<dbReference type="InterPro" id="IPR017900">
    <property type="entry name" value="4Fe4S_Fe_S_CS"/>
</dbReference>
<organism evidence="5 6">
    <name type="scientific">Draconibacterium orientale</name>
    <dbReference type="NCBI Taxonomy" id="1168034"/>
    <lineage>
        <taxon>Bacteria</taxon>
        <taxon>Pseudomonadati</taxon>
        <taxon>Bacteroidota</taxon>
        <taxon>Bacteroidia</taxon>
        <taxon>Marinilabiliales</taxon>
        <taxon>Prolixibacteraceae</taxon>
        <taxon>Draconibacterium</taxon>
    </lineage>
</organism>
<protein>
    <submittedName>
        <fullName evidence="5">MinD superfamily P-loop ATPase, contains an inserted ferredoxin domain</fullName>
    </submittedName>
</protein>
<keyword evidence="1" id="KW-0479">Metal-binding</keyword>
<proteinExistence type="predicted"/>
<evidence type="ECO:0000256" key="3">
    <source>
        <dbReference type="ARBA" id="ARBA00023014"/>
    </source>
</evidence>
<accession>A0A1I0DSI8</accession>
<dbReference type="Pfam" id="PF00037">
    <property type="entry name" value="Fer4"/>
    <property type="match status" value="2"/>
</dbReference>
<evidence type="ECO:0000256" key="2">
    <source>
        <dbReference type="ARBA" id="ARBA00023004"/>
    </source>
</evidence>
<dbReference type="InterPro" id="IPR017896">
    <property type="entry name" value="4Fe4S_Fe-S-bd"/>
</dbReference>
<evidence type="ECO:0000313" key="5">
    <source>
        <dbReference type="EMBL" id="SET35264.1"/>
    </source>
</evidence>
<feature type="domain" description="4Fe-4S ferredoxin-type" evidence="4">
    <location>
        <begin position="94"/>
        <end position="123"/>
    </location>
</feature>
<dbReference type="InterPro" id="IPR002586">
    <property type="entry name" value="CobQ/CobB/MinD/ParA_Nub-bd_dom"/>
</dbReference>
<dbReference type="Gene3D" id="3.40.50.300">
    <property type="entry name" value="P-loop containing nucleotide triphosphate hydrolases"/>
    <property type="match status" value="1"/>
</dbReference>
<feature type="domain" description="4Fe-4S ferredoxin-type" evidence="4">
    <location>
        <begin position="63"/>
        <end position="92"/>
    </location>
</feature>
<dbReference type="EMBL" id="FOHT01000011">
    <property type="protein sequence ID" value="SET35264.1"/>
    <property type="molecule type" value="Genomic_DNA"/>
</dbReference>
<dbReference type="RefSeq" id="WP_074780463.1">
    <property type="nucleotide sequence ID" value="NZ_FOHT01000011.1"/>
</dbReference>
<evidence type="ECO:0000313" key="6">
    <source>
        <dbReference type="Proteomes" id="UP000181981"/>
    </source>
</evidence>
<dbReference type="PROSITE" id="PS51379">
    <property type="entry name" value="4FE4S_FER_2"/>
    <property type="match status" value="2"/>
</dbReference>
<reference evidence="5 6" key="1">
    <citation type="submission" date="2016-10" db="EMBL/GenBank/DDBJ databases">
        <authorList>
            <person name="de Groot N.N."/>
        </authorList>
    </citation>
    <scope>NUCLEOTIDE SEQUENCE [LARGE SCALE GENOMIC DNA]</scope>
    <source>
        <strain evidence="5 6">DSM 25947</strain>
    </source>
</reference>
<dbReference type="SUPFAM" id="SSF52540">
    <property type="entry name" value="P-loop containing nucleoside triphosphate hydrolases"/>
    <property type="match status" value="1"/>
</dbReference>
<dbReference type="GO" id="GO:0046872">
    <property type="term" value="F:metal ion binding"/>
    <property type="evidence" value="ECO:0007669"/>
    <property type="project" value="UniProtKB-KW"/>
</dbReference>
<keyword evidence="3" id="KW-0411">Iron-sulfur</keyword>
<dbReference type="Gene3D" id="3.30.70.20">
    <property type="match status" value="1"/>
</dbReference>
<sequence length="287" mass="31832">MQIAIASGKGGTGKTTVTLNLYYFLSEKYNNQVQLIDCDVEEPNDLLFFPQAKKEAEKKVFTIVPEIDKTKCTYCKKCVEWCEFNAISIVTKLKFAEVNYELCHSCGACFEACSFDALKQIQHPLGSISDYQTYFGAGISEGRLEIGSAMQTALIKKVKKQTDSKQKITLLDAPPGTSCPVVETVSTADYVVLVTEPTPFGLHDLKITVELLKEIHKPFGVVVNKAGLGNDDIYRFLEENNIGLLGKIPFSKAYAENYSRGALFENIPNEIEQSYHSIIGKLATIIN</sequence>
<name>A0A1I0DSI8_9BACT</name>
<dbReference type="InterPro" id="IPR027417">
    <property type="entry name" value="P-loop_NTPase"/>
</dbReference>
<gene>
    <name evidence="5" type="ORF">SAMN05444285_11144</name>
</gene>
<dbReference type="GO" id="GO:0051536">
    <property type="term" value="F:iron-sulfur cluster binding"/>
    <property type="evidence" value="ECO:0007669"/>
    <property type="project" value="UniProtKB-KW"/>
</dbReference>
<dbReference type="PROSITE" id="PS00198">
    <property type="entry name" value="4FE4S_FER_1"/>
    <property type="match status" value="1"/>
</dbReference>
<dbReference type="Proteomes" id="UP000181981">
    <property type="component" value="Unassembled WGS sequence"/>
</dbReference>
<dbReference type="PANTHER" id="PTHR43063">
    <property type="entry name" value="4FE-4S CLUSTER CONTAINING PARA FAMILY ATPASE PROTEIN"/>
    <property type="match status" value="1"/>
</dbReference>
<dbReference type="SUPFAM" id="SSF54862">
    <property type="entry name" value="4Fe-4S ferredoxins"/>
    <property type="match status" value="1"/>
</dbReference>
<keyword evidence="2" id="KW-0408">Iron</keyword>
<evidence type="ECO:0000256" key="1">
    <source>
        <dbReference type="ARBA" id="ARBA00022723"/>
    </source>
</evidence>